<protein>
    <submittedName>
        <fullName evidence="7">Ras-related protein rabd2a-like</fullName>
    </submittedName>
</protein>
<dbReference type="SMART" id="SM00173">
    <property type="entry name" value="RAS"/>
    <property type="match status" value="1"/>
</dbReference>
<dbReference type="AlphaFoldDB" id="A0A9Q0R625"/>
<evidence type="ECO:0000256" key="4">
    <source>
        <dbReference type="ARBA" id="ARBA00023134"/>
    </source>
</evidence>
<dbReference type="SMART" id="SM00176">
    <property type="entry name" value="RAN"/>
    <property type="match status" value="1"/>
</dbReference>
<organism evidence="7 8">
    <name type="scientific">Anaeramoeba ignava</name>
    <name type="common">Anaerobic marine amoeba</name>
    <dbReference type="NCBI Taxonomy" id="1746090"/>
    <lineage>
        <taxon>Eukaryota</taxon>
        <taxon>Metamonada</taxon>
        <taxon>Anaeramoebidae</taxon>
        <taxon>Anaeramoeba</taxon>
    </lineage>
</organism>
<keyword evidence="4" id="KW-0342">GTP-binding</keyword>
<dbReference type="FunFam" id="3.40.50.300:FF:000586">
    <property type="entry name" value="Rab family GTPase"/>
    <property type="match status" value="1"/>
</dbReference>
<dbReference type="InterPro" id="IPR005225">
    <property type="entry name" value="Small_GTP-bd"/>
</dbReference>
<dbReference type="PROSITE" id="PS51419">
    <property type="entry name" value="RAB"/>
    <property type="match status" value="1"/>
</dbReference>
<dbReference type="InterPro" id="IPR050305">
    <property type="entry name" value="Small_GTPase_Rab"/>
</dbReference>
<dbReference type="PROSITE" id="PS51420">
    <property type="entry name" value="RHO"/>
    <property type="match status" value="1"/>
</dbReference>
<proteinExistence type="inferred from homology"/>
<dbReference type="GO" id="GO:0012505">
    <property type="term" value="C:endomembrane system"/>
    <property type="evidence" value="ECO:0007669"/>
    <property type="project" value="UniProtKB-SubCell"/>
</dbReference>
<dbReference type="GO" id="GO:0005525">
    <property type="term" value="F:GTP binding"/>
    <property type="evidence" value="ECO:0007669"/>
    <property type="project" value="UniProtKB-KW"/>
</dbReference>
<dbReference type="PANTHER" id="PTHR47980">
    <property type="entry name" value="LD44762P"/>
    <property type="match status" value="1"/>
</dbReference>
<dbReference type="Gene3D" id="3.40.50.300">
    <property type="entry name" value="P-loop containing nucleotide triphosphate hydrolases"/>
    <property type="match status" value="1"/>
</dbReference>
<dbReference type="SMART" id="SM00174">
    <property type="entry name" value="RHO"/>
    <property type="match status" value="1"/>
</dbReference>
<evidence type="ECO:0000256" key="1">
    <source>
        <dbReference type="ARBA" id="ARBA00004308"/>
    </source>
</evidence>
<evidence type="ECO:0000313" key="8">
    <source>
        <dbReference type="Proteomes" id="UP001149090"/>
    </source>
</evidence>
<dbReference type="SUPFAM" id="SSF52540">
    <property type="entry name" value="P-loop containing nucleoside triphosphate hydrolases"/>
    <property type="match status" value="1"/>
</dbReference>
<dbReference type="InterPro" id="IPR027417">
    <property type="entry name" value="P-loop_NTPase"/>
</dbReference>
<accession>A0A9Q0R625</accession>
<evidence type="ECO:0000256" key="5">
    <source>
        <dbReference type="ARBA" id="ARBA00023136"/>
    </source>
</evidence>
<gene>
    <name evidence="7" type="ORF">M0811_13019</name>
</gene>
<dbReference type="Pfam" id="PF00071">
    <property type="entry name" value="Ras"/>
    <property type="match status" value="1"/>
</dbReference>
<sequence length="203" mass="23252">MAQTYDYDYLLKILLVGDIAVGKSSLLLRFADDRFQDSYNPTIGVDFKIKTIEKDGQKIKLQIWDTAGQERFKTITSSYYRGAKGVIIVYDVTNPQSFENIGHWINEVETNAESEVIKMIVGNKCDLENQKMVKTEIAQNFSNQTEIPFLETSAKNSTNVENAFVLLASTILKKFKLKNWRQQEPQIKIDSPNEPPQKKKKCC</sequence>
<keyword evidence="6" id="KW-0449">Lipoprotein</keyword>
<evidence type="ECO:0000313" key="7">
    <source>
        <dbReference type="EMBL" id="KAJ5067349.1"/>
    </source>
</evidence>
<dbReference type="OrthoDB" id="9989112at2759"/>
<comment type="caution">
    <text evidence="7">The sequence shown here is derived from an EMBL/GenBank/DDBJ whole genome shotgun (WGS) entry which is preliminary data.</text>
</comment>
<comment type="similarity">
    <text evidence="2">Belongs to the small GTPase superfamily. Rab family.</text>
</comment>
<dbReference type="PROSITE" id="PS51421">
    <property type="entry name" value="RAS"/>
    <property type="match status" value="1"/>
</dbReference>
<dbReference type="OMA" id="MSQYHYL"/>
<keyword evidence="5" id="KW-0472">Membrane</keyword>
<dbReference type="GO" id="GO:0003924">
    <property type="term" value="F:GTPase activity"/>
    <property type="evidence" value="ECO:0007669"/>
    <property type="project" value="InterPro"/>
</dbReference>
<reference evidence="7" key="1">
    <citation type="submission" date="2022-10" db="EMBL/GenBank/DDBJ databases">
        <title>Novel sulphate-reducing endosymbionts in the free-living metamonad Anaeramoeba.</title>
        <authorList>
            <person name="Jerlstrom-Hultqvist J."/>
            <person name="Cepicka I."/>
            <person name="Gallot-Lavallee L."/>
            <person name="Salas-Leiva D."/>
            <person name="Curtis B.A."/>
            <person name="Zahonova K."/>
            <person name="Pipaliya S."/>
            <person name="Dacks J."/>
            <person name="Roger A.J."/>
        </authorList>
    </citation>
    <scope>NUCLEOTIDE SEQUENCE</scope>
    <source>
        <strain evidence="7">BMAN</strain>
    </source>
</reference>
<dbReference type="InterPro" id="IPR001806">
    <property type="entry name" value="Small_GTPase"/>
</dbReference>
<keyword evidence="8" id="KW-1185">Reference proteome</keyword>
<dbReference type="NCBIfam" id="TIGR00231">
    <property type="entry name" value="small_GTP"/>
    <property type="match status" value="1"/>
</dbReference>
<comment type="subcellular location">
    <subcellularLocation>
        <location evidence="1">Endomembrane system</location>
    </subcellularLocation>
</comment>
<dbReference type="EMBL" id="JAPDFW010000129">
    <property type="protein sequence ID" value="KAJ5067349.1"/>
    <property type="molecule type" value="Genomic_DNA"/>
</dbReference>
<evidence type="ECO:0000256" key="3">
    <source>
        <dbReference type="ARBA" id="ARBA00022741"/>
    </source>
</evidence>
<dbReference type="Proteomes" id="UP001149090">
    <property type="component" value="Unassembled WGS sequence"/>
</dbReference>
<keyword evidence="3" id="KW-0547">Nucleotide-binding</keyword>
<evidence type="ECO:0000256" key="6">
    <source>
        <dbReference type="ARBA" id="ARBA00023288"/>
    </source>
</evidence>
<dbReference type="PRINTS" id="PR00449">
    <property type="entry name" value="RASTRNSFRMNG"/>
</dbReference>
<name>A0A9Q0R625_ANAIG</name>
<evidence type="ECO:0000256" key="2">
    <source>
        <dbReference type="ARBA" id="ARBA00006270"/>
    </source>
</evidence>
<dbReference type="SMART" id="SM00175">
    <property type="entry name" value="RAB"/>
    <property type="match status" value="1"/>
</dbReference>